<evidence type="ECO:0000256" key="6">
    <source>
        <dbReference type="ARBA" id="ARBA00022970"/>
    </source>
</evidence>
<keyword evidence="12" id="KW-1185">Reference proteome</keyword>
<evidence type="ECO:0000256" key="8">
    <source>
        <dbReference type="ARBA" id="ARBA00023136"/>
    </source>
</evidence>
<evidence type="ECO:0000256" key="2">
    <source>
        <dbReference type="ARBA" id="ARBA00010072"/>
    </source>
</evidence>
<dbReference type="GO" id="GO:0006865">
    <property type="term" value="P:amino acid transport"/>
    <property type="evidence" value="ECO:0007669"/>
    <property type="project" value="UniProtKB-KW"/>
</dbReference>
<dbReference type="RefSeq" id="WP_190930462.1">
    <property type="nucleotide sequence ID" value="NZ_JACXJA010000034.1"/>
</dbReference>
<evidence type="ECO:0000313" key="11">
    <source>
        <dbReference type="EMBL" id="MBD2864841.1"/>
    </source>
</evidence>
<evidence type="ECO:0000313" key="12">
    <source>
        <dbReference type="Proteomes" id="UP000639396"/>
    </source>
</evidence>
<evidence type="ECO:0000259" key="10">
    <source>
        <dbReference type="PROSITE" id="PS50928"/>
    </source>
</evidence>
<dbReference type="AlphaFoldDB" id="A0A927H165"/>
<keyword evidence="6" id="KW-0029">Amino-acid transport</keyword>
<dbReference type="FunFam" id="1.10.3720.10:FF:000033">
    <property type="entry name" value="Polar amino acid ABC transporter permease"/>
    <property type="match status" value="1"/>
</dbReference>
<protein>
    <submittedName>
        <fullName evidence="11">Amino acid ABC transporter permease</fullName>
    </submittedName>
</protein>
<dbReference type="Gene3D" id="1.10.3720.10">
    <property type="entry name" value="MetI-like"/>
    <property type="match status" value="1"/>
</dbReference>
<gene>
    <name evidence="11" type="ORF">IDH45_22960</name>
</gene>
<organism evidence="11 12">
    <name type="scientific">Paenibacillus oceani</name>
    <dbReference type="NCBI Taxonomy" id="2772510"/>
    <lineage>
        <taxon>Bacteria</taxon>
        <taxon>Bacillati</taxon>
        <taxon>Bacillota</taxon>
        <taxon>Bacilli</taxon>
        <taxon>Bacillales</taxon>
        <taxon>Paenibacillaceae</taxon>
        <taxon>Paenibacillus</taxon>
    </lineage>
</organism>
<evidence type="ECO:0000256" key="3">
    <source>
        <dbReference type="ARBA" id="ARBA00022448"/>
    </source>
</evidence>
<dbReference type="InterPro" id="IPR043429">
    <property type="entry name" value="ArtM/GltK/GlnP/TcyL/YhdX-like"/>
</dbReference>
<dbReference type="InterPro" id="IPR010065">
    <property type="entry name" value="AA_ABC_transptr_permease_3TM"/>
</dbReference>
<dbReference type="GO" id="GO:0022857">
    <property type="term" value="F:transmembrane transporter activity"/>
    <property type="evidence" value="ECO:0007669"/>
    <property type="project" value="InterPro"/>
</dbReference>
<proteinExistence type="inferred from homology"/>
<evidence type="ECO:0000256" key="7">
    <source>
        <dbReference type="ARBA" id="ARBA00022989"/>
    </source>
</evidence>
<dbReference type="PANTHER" id="PTHR30614">
    <property type="entry name" value="MEMBRANE COMPONENT OF AMINO ACID ABC TRANSPORTER"/>
    <property type="match status" value="1"/>
</dbReference>
<reference evidence="11" key="1">
    <citation type="submission" date="2020-09" db="EMBL/GenBank/DDBJ databases">
        <title>A novel bacterium of genus Paenibacillus, isolated from South China Sea.</title>
        <authorList>
            <person name="Huang H."/>
            <person name="Mo K."/>
            <person name="Hu Y."/>
        </authorList>
    </citation>
    <scope>NUCLEOTIDE SEQUENCE</scope>
    <source>
        <strain evidence="11">IB182363</strain>
    </source>
</reference>
<dbReference type="InterPro" id="IPR000515">
    <property type="entry name" value="MetI-like"/>
</dbReference>
<evidence type="ECO:0000256" key="5">
    <source>
        <dbReference type="ARBA" id="ARBA00022692"/>
    </source>
</evidence>
<dbReference type="PANTHER" id="PTHR30614:SF20">
    <property type="entry name" value="GLUTAMINE TRANSPORT SYSTEM PERMEASE PROTEIN GLNP"/>
    <property type="match status" value="1"/>
</dbReference>
<keyword evidence="5 9" id="KW-0812">Transmembrane</keyword>
<dbReference type="Pfam" id="PF00528">
    <property type="entry name" value="BPD_transp_1"/>
    <property type="match status" value="1"/>
</dbReference>
<keyword evidence="8 9" id="KW-0472">Membrane</keyword>
<evidence type="ECO:0000256" key="9">
    <source>
        <dbReference type="RuleBase" id="RU363032"/>
    </source>
</evidence>
<dbReference type="CDD" id="cd06261">
    <property type="entry name" value="TM_PBP2"/>
    <property type="match status" value="1"/>
</dbReference>
<comment type="caution">
    <text evidence="11">The sequence shown here is derived from an EMBL/GenBank/DDBJ whole genome shotgun (WGS) entry which is preliminary data.</text>
</comment>
<dbReference type="EMBL" id="JACXJA010000034">
    <property type="protein sequence ID" value="MBD2864841.1"/>
    <property type="molecule type" value="Genomic_DNA"/>
</dbReference>
<feature type="transmembrane region" description="Helical" evidence="9">
    <location>
        <begin position="88"/>
        <end position="109"/>
    </location>
</feature>
<dbReference type="SUPFAM" id="SSF161098">
    <property type="entry name" value="MetI-like"/>
    <property type="match status" value="1"/>
</dbReference>
<evidence type="ECO:0000256" key="1">
    <source>
        <dbReference type="ARBA" id="ARBA00004651"/>
    </source>
</evidence>
<keyword evidence="7 9" id="KW-1133">Transmembrane helix</keyword>
<name>A0A927H165_9BACL</name>
<keyword evidence="4" id="KW-1003">Cell membrane</keyword>
<dbReference type="NCBIfam" id="TIGR01726">
    <property type="entry name" value="HEQRo_perm_3TM"/>
    <property type="match status" value="1"/>
</dbReference>
<dbReference type="PROSITE" id="PS50928">
    <property type="entry name" value="ABC_TM1"/>
    <property type="match status" value="1"/>
</dbReference>
<feature type="transmembrane region" description="Helical" evidence="9">
    <location>
        <begin position="193"/>
        <end position="212"/>
    </location>
</feature>
<feature type="domain" description="ABC transmembrane type-1" evidence="10">
    <location>
        <begin position="19"/>
        <end position="212"/>
    </location>
</feature>
<dbReference type="InterPro" id="IPR035906">
    <property type="entry name" value="MetI-like_sf"/>
</dbReference>
<feature type="transmembrane region" description="Helical" evidence="9">
    <location>
        <begin position="21"/>
        <end position="43"/>
    </location>
</feature>
<dbReference type="Proteomes" id="UP000639396">
    <property type="component" value="Unassembled WGS sequence"/>
</dbReference>
<keyword evidence="3 9" id="KW-0813">Transport</keyword>
<dbReference type="GO" id="GO:0043190">
    <property type="term" value="C:ATP-binding cassette (ABC) transporter complex"/>
    <property type="evidence" value="ECO:0007669"/>
    <property type="project" value="InterPro"/>
</dbReference>
<evidence type="ECO:0000256" key="4">
    <source>
        <dbReference type="ARBA" id="ARBA00022475"/>
    </source>
</evidence>
<accession>A0A927H165</accession>
<comment type="subcellular location">
    <subcellularLocation>
        <location evidence="1 9">Cell membrane</location>
        <topology evidence="1 9">Multi-pass membrane protein</topology>
    </subcellularLocation>
</comment>
<sequence>MQFNWSGAAQSLPFLLEGLKITLLIAVFGLIFGFIVGLIAGLGRTSRNKAIYGLATVYVEMIRGTPILVQALWLYFGLNQMLVQTVGWRIPGDIAGIIVIAINAGAYIAEIVRGSIQSVEKGQEEAGRSLGLTRFQTFVHIIYPQAFKRMIPPLGNQFIISLKDTSLLSVISVGELMRNGQEVVASSFNALEIYTMVAAMYLLLTLTLSFLLKRIERRLDVHHDRSPKSAQVVRPARGA</sequence>
<comment type="similarity">
    <text evidence="2">Belongs to the binding-protein-dependent transport system permease family. HisMQ subfamily.</text>
</comment>